<dbReference type="RefSeq" id="WP_080167865.1">
    <property type="nucleotide sequence ID" value="NZ_BGKX01000009.1"/>
</dbReference>
<dbReference type="AlphaFoldDB" id="A0A5T8NL74"/>
<sequence>MSKFTSKEVALAFMQANGTGMKAEDFLVQLIDKEKEFEELLSKDDLKGFLKARKAEAFKKLVS</sequence>
<dbReference type="EMBL" id="AAGRCI010000001">
    <property type="protein sequence ID" value="EBR0842277.1"/>
    <property type="molecule type" value="Genomic_DNA"/>
</dbReference>
<evidence type="ECO:0000313" key="4">
    <source>
        <dbReference type="EMBL" id="ECU9842172.1"/>
    </source>
</evidence>
<dbReference type="EMBL" id="AACVIL010000002">
    <property type="protein sequence ID" value="EAM5673236.1"/>
    <property type="molecule type" value="Genomic_DNA"/>
</dbReference>
<reference evidence="3" key="1">
    <citation type="submission" date="2018-07" db="EMBL/GenBank/DDBJ databases">
        <authorList>
            <consortium name="GenomeTrakr network: Whole genome sequencing for foodborne pathogen traceback"/>
        </authorList>
    </citation>
    <scope>NUCLEOTIDE SEQUENCE</scope>
    <source>
        <strain evidence="3">CFSAN056582</strain>
    </source>
</reference>
<protein>
    <submittedName>
        <fullName evidence="2">Uncharacterized protein</fullName>
    </submittedName>
</protein>
<organism evidence="2">
    <name type="scientific">Salmonella enterica</name>
    <name type="common">Salmonella choleraesuis</name>
    <dbReference type="NCBI Taxonomy" id="28901"/>
    <lineage>
        <taxon>Bacteria</taxon>
        <taxon>Pseudomonadati</taxon>
        <taxon>Pseudomonadota</taxon>
        <taxon>Gammaproteobacteria</taxon>
        <taxon>Enterobacterales</taxon>
        <taxon>Enterobacteriaceae</taxon>
        <taxon>Salmonella</taxon>
    </lineage>
</organism>
<reference evidence="2" key="2">
    <citation type="submission" date="2018-08" db="EMBL/GenBank/DDBJ databases">
        <authorList>
            <consortium name="PulseNet: The National Subtyping Network for Foodborne Disease Surveillance"/>
            <person name="Tarr C.L."/>
            <person name="Trees E."/>
            <person name="Katz L.S."/>
            <person name="Carleton-Romer H.A."/>
            <person name="Stroika S."/>
            <person name="Kucerova Z."/>
            <person name="Roache K.F."/>
            <person name="Sabol A.L."/>
            <person name="Besser J."/>
            <person name="Gerner-Smidt P."/>
        </authorList>
    </citation>
    <scope>NUCLEOTIDE SEQUENCE</scope>
    <source>
        <strain evidence="2">2015K-0870</strain>
        <strain evidence="4">PNUSAS029868</strain>
        <strain evidence="1">PNUSAS064238</strain>
    </source>
</reference>
<evidence type="ECO:0000313" key="2">
    <source>
        <dbReference type="EMBL" id="EBN6765637.1"/>
    </source>
</evidence>
<evidence type="ECO:0000313" key="3">
    <source>
        <dbReference type="EMBL" id="EBR0842277.1"/>
    </source>
</evidence>
<proteinExistence type="predicted"/>
<accession>A0A5T8NL74</accession>
<dbReference type="EMBL" id="AAGGNA010000001">
    <property type="protein sequence ID" value="EBN6765637.1"/>
    <property type="molecule type" value="Genomic_DNA"/>
</dbReference>
<name>A0A5T8NL74_SALER</name>
<evidence type="ECO:0000313" key="1">
    <source>
        <dbReference type="EMBL" id="EAM5673236.1"/>
    </source>
</evidence>
<dbReference type="EMBL" id="AAKRRC010000002">
    <property type="protein sequence ID" value="ECU9842172.1"/>
    <property type="molecule type" value="Genomic_DNA"/>
</dbReference>
<gene>
    <name evidence="3" type="ORF">BRO79_02095</name>
    <name evidence="4" type="ORF">CXT11_09890</name>
    <name evidence="2" type="ORF">DYT37_00580</name>
    <name evidence="1" type="ORF">EOH22_03740</name>
</gene>
<comment type="caution">
    <text evidence="2">The sequence shown here is derived from an EMBL/GenBank/DDBJ whole genome shotgun (WGS) entry which is preliminary data.</text>
</comment>